<keyword evidence="1" id="KW-0805">Transcription regulation</keyword>
<dbReference type="GO" id="GO:0003700">
    <property type="term" value="F:DNA-binding transcription factor activity"/>
    <property type="evidence" value="ECO:0007669"/>
    <property type="project" value="InterPro"/>
</dbReference>
<reference evidence="5 6" key="1">
    <citation type="submission" date="2017-05" db="EMBL/GenBank/DDBJ databases">
        <title>Genome of Polynucleobacter sp. MWH-Feld-100.</title>
        <authorList>
            <person name="Hahn M.W."/>
        </authorList>
    </citation>
    <scope>NUCLEOTIDE SEQUENCE [LARGE SCALE GENOMIC DNA]</scope>
    <source>
        <strain evidence="5 6">MWH-Feld-100</strain>
    </source>
</reference>
<dbReference type="GO" id="GO:0003677">
    <property type="term" value="F:DNA binding"/>
    <property type="evidence" value="ECO:0007669"/>
    <property type="project" value="UniProtKB-KW"/>
</dbReference>
<keyword evidence="3" id="KW-0804">Transcription</keyword>
<dbReference type="PROSITE" id="PS50949">
    <property type="entry name" value="HTH_GNTR"/>
    <property type="match status" value="1"/>
</dbReference>
<dbReference type="CDD" id="cd07377">
    <property type="entry name" value="WHTH_GntR"/>
    <property type="match status" value="1"/>
</dbReference>
<dbReference type="InterPro" id="IPR011711">
    <property type="entry name" value="GntR_C"/>
</dbReference>
<dbReference type="SUPFAM" id="SSF48008">
    <property type="entry name" value="GntR ligand-binding domain-like"/>
    <property type="match status" value="1"/>
</dbReference>
<evidence type="ECO:0000256" key="1">
    <source>
        <dbReference type="ARBA" id="ARBA00023015"/>
    </source>
</evidence>
<dbReference type="InterPro" id="IPR036388">
    <property type="entry name" value="WH-like_DNA-bd_sf"/>
</dbReference>
<dbReference type="Pfam" id="PF00392">
    <property type="entry name" value="GntR"/>
    <property type="match status" value="1"/>
</dbReference>
<keyword evidence="2" id="KW-0238">DNA-binding</keyword>
<evidence type="ECO:0000259" key="4">
    <source>
        <dbReference type="PROSITE" id="PS50949"/>
    </source>
</evidence>
<proteinExistence type="predicted"/>
<dbReference type="Proteomes" id="UP000197528">
    <property type="component" value="Unassembled WGS sequence"/>
</dbReference>
<dbReference type="RefSeq" id="WP_088526148.1">
    <property type="nucleotide sequence ID" value="NZ_NGUP01000005.1"/>
</dbReference>
<dbReference type="AlphaFoldDB" id="A0A254Q1Z0"/>
<dbReference type="PANTHER" id="PTHR43537:SF50">
    <property type="entry name" value="TRANSCRIPTIONAL REGULATORY PROTEIN"/>
    <property type="match status" value="1"/>
</dbReference>
<dbReference type="PANTHER" id="PTHR43537">
    <property type="entry name" value="TRANSCRIPTIONAL REGULATOR, GNTR FAMILY"/>
    <property type="match status" value="1"/>
</dbReference>
<dbReference type="SMART" id="SM00895">
    <property type="entry name" value="FCD"/>
    <property type="match status" value="1"/>
</dbReference>
<evidence type="ECO:0000256" key="3">
    <source>
        <dbReference type="ARBA" id="ARBA00023163"/>
    </source>
</evidence>
<gene>
    <name evidence="5" type="ORF">CBI31_09410</name>
</gene>
<evidence type="ECO:0000256" key="2">
    <source>
        <dbReference type="ARBA" id="ARBA00023125"/>
    </source>
</evidence>
<dbReference type="Gene3D" id="1.20.120.530">
    <property type="entry name" value="GntR ligand-binding domain-like"/>
    <property type="match status" value="1"/>
</dbReference>
<dbReference type="InterPro" id="IPR000524">
    <property type="entry name" value="Tscrpt_reg_HTH_GntR"/>
</dbReference>
<dbReference type="Pfam" id="PF07729">
    <property type="entry name" value="FCD"/>
    <property type="match status" value="1"/>
</dbReference>
<dbReference type="PRINTS" id="PR00035">
    <property type="entry name" value="HTHGNTR"/>
</dbReference>
<evidence type="ECO:0000313" key="5">
    <source>
        <dbReference type="EMBL" id="OWS68927.1"/>
    </source>
</evidence>
<keyword evidence="6" id="KW-1185">Reference proteome</keyword>
<dbReference type="Gene3D" id="1.10.10.10">
    <property type="entry name" value="Winged helix-like DNA-binding domain superfamily/Winged helix DNA-binding domain"/>
    <property type="match status" value="1"/>
</dbReference>
<feature type="domain" description="HTH gntR-type" evidence="4">
    <location>
        <begin position="8"/>
        <end position="75"/>
    </location>
</feature>
<organism evidence="5 6">
    <name type="scientific">Polynucleobacter campilacus</name>
    <dbReference type="NCBI Taxonomy" id="1743163"/>
    <lineage>
        <taxon>Bacteria</taxon>
        <taxon>Pseudomonadati</taxon>
        <taxon>Pseudomonadota</taxon>
        <taxon>Betaproteobacteria</taxon>
        <taxon>Burkholderiales</taxon>
        <taxon>Burkholderiaceae</taxon>
        <taxon>Polynucleobacter</taxon>
    </lineage>
</organism>
<comment type="caution">
    <text evidence="5">The sequence shown here is derived from an EMBL/GenBank/DDBJ whole genome shotgun (WGS) entry which is preliminary data.</text>
</comment>
<protein>
    <submittedName>
        <fullName evidence="5">GntR family transcriptional regulator</fullName>
    </submittedName>
</protein>
<name>A0A254Q1Z0_9BURK</name>
<dbReference type="SUPFAM" id="SSF46785">
    <property type="entry name" value="Winged helix' DNA-binding domain"/>
    <property type="match status" value="1"/>
</dbReference>
<dbReference type="EMBL" id="NGUP01000005">
    <property type="protein sequence ID" value="OWS68927.1"/>
    <property type="molecule type" value="Genomic_DNA"/>
</dbReference>
<sequence>MNTKLNNRPLYEDVADRLRDQIFAKQLAPGSWLDEQSLAEQFGISRTPMREAIKALASEGLVTMKLRRGAYVTEVNRSDLDQIFTVLSLLEGQAAKEAAIKATEDDLNLLDHLHHRLETAAADRDIEQFFEINGKFHELIQQIAGNRWMNGVIDDLRKVLKLHRKDSLTSTGRLQNSLIEHREILRAILKRDELAAEVAMRKHFANGLEALR</sequence>
<dbReference type="OrthoDB" id="8680857at2"/>
<dbReference type="InterPro" id="IPR008920">
    <property type="entry name" value="TF_FadR/GntR_C"/>
</dbReference>
<dbReference type="SMART" id="SM00345">
    <property type="entry name" value="HTH_GNTR"/>
    <property type="match status" value="1"/>
</dbReference>
<dbReference type="InterPro" id="IPR036390">
    <property type="entry name" value="WH_DNA-bd_sf"/>
</dbReference>
<accession>A0A254Q1Z0</accession>
<evidence type="ECO:0000313" key="6">
    <source>
        <dbReference type="Proteomes" id="UP000197528"/>
    </source>
</evidence>